<dbReference type="EMBL" id="CYKH01000853">
    <property type="protein sequence ID" value="CUG52273.1"/>
    <property type="molecule type" value="Genomic_DNA"/>
</dbReference>
<protein>
    <submittedName>
        <fullName evidence="2">Uncharacterized protein</fullName>
    </submittedName>
</protein>
<proteinExistence type="predicted"/>
<feature type="region of interest" description="Disordered" evidence="1">
    <location>
        <begin position="262"/>
        <end position="293"/>
    </location>
</feature>
<sequence>MTDSFRSKHAGRPGSLMALRVDYPLTSSAFEALSESDQRAVRRSEIQKFTSGLRIGEKASWNASTVDELHPFPSHSPQRTLSEFQGVKLEYNYRASALPTVNKQSVFVRKPNKMQMDASLFLSKSEKQRLVSVCPGTTASLSRHELQNHIGTELEAGWNCSTQQPDERASVFKLPTYERRVDKNKLKKILDPETHRTLIDRFEGKIEAARDEKLASRSEFLARSKAPLSKDGTTTMQWSEGGTIVAHDAPRVFKMSNRSEWFDKNPVELPPPSVDPQASSQVMSPERGESPTA</sequence>
<accession>A0A0S4IYA0</accession>
<evidence type="ECO:0000256" key="1">
    <source>
        <dbReference type="SAM" id="MobiDB-lite"/>
    </source>
</evidence>
<name>A0A0S4IYA0_BODSA</name>
<dbReference type="OrthoDB" id="270783at2759"/>
<dbReference type="AlphaFoldDB" id="A0A0S4IYA0"/>
<organism evidence="2 3">
    <name type="scientific">Bodo saltans</name>
    <name type="common">Flagellated protozoan</name>
    <dbReference type="NCBI Taxonomy" id="75058"/>
    <lineage>
        <taxon>Eukaryota</taxon>
        <taxon>Discoba</taxon>
        <taxon>Euglenozoa</taxon>
        <taxon>Kinetoplastea</taxon>
        <taxon>Metakinetoplastina</taxon>
        <taxon>Eubodonida</taxon>
        <taxon>Bodonidae</taxon>
        <taxon>Bodo</taxon>
    </lineage>
</organism>
<evidence type="ECO:0000313" key="3">
    <source>
        <dbReference type="Proteomes" id="UP000051952"/>
    </source>
</evidence>
<dbReference type="Proteomes" id="UP000051952">
    <property type="component" value="Unassembled WGS sequence"/>
</dbReference>
<gene>
    <name evidence="2" type="ORF">BSAL_80645</name>
</gene>
<dbReference type="VEuPathDB" id="TriTrypDB:BSAL_80645"/>
<evidence type="ECO:0000313" key="2">
    <source>
        <dbReference type="EMBL" id="CUG52273.1"/>
    </source>
</evidence>
<keyword evidence="3" id="KW-1185">Reference proteome</keyword>
<reference evidence="3" key="1">
    <citation type="submission" date="2015-09" db="EMBL/GenBank/DDBJ databases">
        <authorList>
            <consortium name="Pathogen Informatics"/>
        </authorList>
    </citation>
    <scope>NUCLEOTIDE SEQUENCE [LARGE SCALE GENOMIC DNA]</scope>
    <source>
        <strain evidence="3">Lake Konstanz</strain>
    </source>
</reference>